<dbReference type="AlphaFoldDB" id="A0A5E4DDC8"/>
<evidence type="ECO:0000313" key="2">
    <source>
        <dbReference type="EMBL" id="VTJ92143.1"/>
    </source>
</evidence>
<feature type="domain" description="Lysine-specific demethylase 5 C-terminal helical" evidence="1">
    <location>
        <begin position="1"/>
        <end position="53"/>
    </location>
</feature>
<organism evidence="2 3">
    <name type="scientific">Marmota monax</name>
    <name type="common">Woodchuck</name>
    <dbReference type="NCBI Taxonomy" id="9995"/>
    <lineage>
        <taxon>Eukaryota</taxon>
        <taxon>Metazoa</taxon>
        <taxon>Chordata</taxon>
        <taxon>Craniata</taxon>
        <taxon>Vertebrata</taxon>
        <taxon>Euteleostomi</taxon>
        <taxon>Mammalia</taxon>
        <taxon>Eutheria</taxon>
        <taxon>Euarchontoglires</taxon>
        <taxon>Glires</taxon>
        <taxon>Rodentia</taxon>
        <taxon>Sciuromorpha</taxon>
        <taxon>Sciuridae</taxon>
        <taxon>Xerinae</taxon>
        <taxon>Marmotini</taxon>
        <taxon>Marmota</taxon>
    </lineage>
</organism>
<keyword evidence="3" id="KW-1185">Reference proteome</keyword>
<evidence type="ECO:0000259" key="1">
    <source>
        <dbReference type="Pfam" id="PF21323"/>
    </source>
</evidence>
<proteinExistence type="predicted"/>
<accession>A0A5E4DDC8</accession>
<dbReference type="InterPro" id="IPR048615">
    <property type="entry name" value="KDM5_C-hel"/>
</dbReference>
<dbReference type="EMBL" id="CABDUW010014107">
    <property type="protein sequence ID" value="VTJ92143.1"/>
    <property type="molecule type" value="Genomic_DNA"/>
</dbReference>
<evidence type="ECO:0000313" key="3">
    <source>
        <dbReference type="Proteomes" id="UP000335636"/>
    </source>
</evidence>
<feature type="non-terminal residue" evidence="2">
    <location>
        <position position="1"/>
    </location>
</feature>
<reference evidence="2" key="1">
    <citation type="submission" date="2019-04" db="EMBL/GenBank/DDBJ databases">
        <authorList>
            <person name="Alioto T."/>
            <person name="Alioto T."/>
        </authorList>
    </citation>
    <scope>NUCLEOTIDE SEQUENCE [LARGE SCALE GENOMIC DNA]</scope>
</reference>
<sequence>LPLGRQCVEHYRLLHRYCVFSHDEMICKMASKADVLDVVVASTVQKDMAIMIEDEKALRETVRKL</sequence>
<gene>
    <name evidence="2" type="ORF">MONAX_5E011009</name>
</gene>
<protein>
    <recommendedName>
        <fullName evidence="1">Lysine-specific demethylase 5 C-terminal helical domain-containing protein</fullName>
    </recommendedName>
</protein>
<name>A0A5E4DDC8_MARMO</name>
<dbReference type="Pfam" id="PF21323">
    <property type="entry name" value="KDM5_C-hel"/>
    <property type="match status" value="1"/>
</dbReference>
<dbReference type="Proteomes" id="UP000335636">
    <property type="component" value="Unassembled WGS sequence"/>
</dbReference>
<comment type="caution">
    <text evidence="2">The sequence shown here is derived from an EMBL/GenBank/DDBJ whole genome shotgun (WGS) entry which is preliminary data.</text>
</comment>
<feature type="non-terminal residue" evidence="2">
    <location>
        <position position="65"/>
    </location>
</feature>